<evidence type="ECO:0000259" key="6">
    <source>
        <dbReference type="Pfam" id="PF13193"/>
    </source>
</evidence>
<evidence type="ECO:0000256" key="2">
    <source>
        <dbReference type="ARBA" id="ARBA00022598"/>
    </source>
</evidence>
<keyword evidence="2" id="KW-0436">Ligase</keyword>
<dbReference type="GO" id="GO:0006631">
    <property type="term" value="P:fatty acid metabolic process"/>
    <property type="evidence" value="ECO:0007669"/>
    <property type="project" value="UniProtKB-KW"/>
</dbReference>
<dbReference type="Gene3D" id="3.30.300.30">
    <property type="match status" value="1"/>
</dbReference>
<dbReference type="FunFam" id="3.30.300.30:FF:000008">
    <property type="entry name" value="2,3-dihydroxybenzoate-AMP ligase"/>
    <property type="match status" value="1"/>
</dbReference>
<dbReference type="SUPFAM" id="SSF56801">
    <property type="entry name" value="Acetyl-CoA synthetase-like"/>
    <property type="match status" value="1"/>
</dbReference>
<evidence type="ECO:0000256" key="1">
    <source>
        <dbReference type="ARBA" id="ARBA00006432"/>
    </source>
</evidence>
<proteinExistence type="inferred from homology"/>
<dbReference type="EMBL" id="FTOC01000003">
    <property type="protein sequence ID" value="SIS42675.1"/>
    <property type="molecule type" value="Genomic_DNA"/>
</dbReference>
<evidence type="ECO:0000256" key="4">
    <source>
        <dbReference type="ARBA" id="ARBA00023098"/>
    </source>
</evidence>
<keyword evidence="8" id="KW-1185">Reference proteome</keyword>
<gene>
    <name evidence="7" type="ORF">SAMN05421687_10388</name>
</gene>
<dbReference type="InterPro" id="IPR045851">
    <property type="entry name" value="AMP-bd_C_sf"/>
</dbReference>
<dbReference type="Proteomes" id="UP000187608">
    <property type="component" value="Unassembled WGS sequence"/>
</dbReference>
<dbReference type="OrthoDB" id="9803968at2"/>
<organism evidence="7 8">
    <name type="scientific">Salimicrobium flavidum</name>
    <dbReference type="NCBI Taxonomy" id="570947"/>
    <lineage>
        <taxon>Bacteria</taxon>
        <taxon>Bacillati</taxon>
        <taxon>Bacillota</taxon>
        <taxon>Bacilli</taxon>
        <taxon>Bacillales</taxon>
        <taxon>Bacillaceae</taxon>
        <taxon>Salimicrobium</taxon>
    </lineage>
</organism>
<evidence type="ECO:0000313" key="7">
    <source>
        <dbReference type="EMBL" id="SIS42675.1"/>
    </source>
</evidence>
<dbReference type="RefSeq" id="WP_076557573.1">
    <property type="nucleotide sequence ID" value="NZ_FTOC01000003.1"/>
</dbReference>
<dbReference type="PRINTS" id="PR00154">
    <property type="entry name" value="AMPBINDING"/>
</dbReference>
<dbReference type="InterPro" id="IPR025110">
    <property type="entry name" value="AMP-bd_C"/>
</dbReference>
<feature type="domain" description="AMP-dependent synthetase/ligase" evidence="5">
    <location>
        <begin position="11"/>
        <end position="383"/>
    </location>
</feature>
<sequence length="522" mass="58795">MELILTDFLDRAVMIYGKKEAIVDQDENTHTYQEVNRRVQQLSHGLDSLGVRKGDRVAYLAPNTLEMYEGFYGVFQTGAVMVSLNTRLKPEDYRFILDHSESKVLFVDYELVPLIEPIVEQLETVEHIVVHGRDKEENGMAGYNSWLASFPETPFPRADVKEDDTATLLYTSGTTGNPKGVMLTHRNNYLHALSIQHHLRVSDRDTLIHILPMFHVNGWGSPFYYTANGATQVMQKKVIPEEILEKAKKYEATVMHMAPTVLNGLISKYHELKPPIPETMRLVIAGSAPPKAFVKEIEEEIGWEFYQVYGMTESSPLSTASYISTEEDALKGDEYYEAKAKAGLEVISTKVRVVDETGEEVQRDGKEVGEVIVKGPGVMKGYWKNDEETNRTIQNGWLYTGDMGTIDDRGRVAITDRKKDIIISGGENISSIEVESVFYDHPDIQEAAVIALPHEKWGETPHAIIVQKEGSGLTEEKVIQFSKKKLAHFKCPTSVTFIEELPKTASGKIQKVKLRNLVGEDK</sequence>
<evidence type="ECO:0000259" key="5">
    <source>
        <dbReference type="Pfam" id="PF00501"/>
    </source>
</evidence>
<dbReference type="STRING" id="570947.SAMN05421687_10388"/>
<dbReference type="AlphaFoldDB" id="A0A1N7IZY4"/>
<protein>
    <submittedName>
        <fullName evidence="7">Fatty-acyl-CoA synthase</fullName>
    </submittedName>
</protein>
<name>A0A1N7IZY4_9BACI</name>
<evidence type="ECO:0000256" key="3">
    <source>
        <dbReference type="ARBA" id="ARBA00022832"/>
    </source>
</evidence>
<dbReference type="PANTHER" id="PTHR43859">
    <property type="entry name" value="ACYL-ACTIVATING ENZYME"/>
    <property type="match status" value="1"/>
</dbReference>
<reference evidence="8" key="1">
    <citation type="submission" date="2017-01" db="EMBL/GenBank/DDBJ databases">
        <authorList>
            <person name="Varghese N."/>
            <person name="Submissions S."/>
        </authorList>
    </citation>
    <scope>NUCLEOTIDE SEQUENCE [LARGE SCALE GENOMIC DNA]</scope>
    <source>
        <strain evidence="8">DSM 23127</strain>
    </source>
</reference>
<dbReference type="Pfam" id="PF00501">
    <property type="entry name" value="AMP-binding"/>
    <property type="match status" value="1"/>
</dbReference>
<dbReference type="PANTHER" id="PTHR43859:SF4">
    <property type="entry name" value="BUTANOATE--COA LIGASE AAE1-RELATED"/>
    <property type="match status" value="1"/>
</dbReference>
<dbReference type="PROSITE" id="PS00455">
    <property type="entry name" value="AMP_BINDING"/>
    <property type="match status" value="1"/>
</dbReference>
<dbReference type="GO" id="GO:0016874">
    <property type="term" value="F:ligase activity"/>
    <property type="evidence" value="ECO:0007669"/>
    <property type="project" value="UniProtKB-KW"/>
</dbReference>
<feature type="domain" description="AMP-binding enzyme C-terminal" evidence="6">
    <location>
        <begin position="433"/>
        <end position="508"/>
    </location>
</feature>
<dbReference type="InterPro" id="IPR042099">
    <property type="entry name" value="ANL_N_sf"/>
</dbReference>
<dbReference type="InterPro" id="IPR020845">
    <property type="entry name" value="AMP-binding_CS"/>
</dbReference>
<comment type="similarity">
    <text evidence="1">Belongs to the ATP-dependent AMP-binding enzyme family.</text>
</comment>
<keyword evidence="3" id="KW-0276">Fatty acid metabolism</keyword>
<dbReference type="InterPro" id="IPR000873">
    <property type="entry name" value="AMP-dep_synth/lig_dom"/>
</dbReference>
<dbReference type="NCBIfam" id="NF004837">
    <property type="entry name" value="PRK06187.1"/>
    <property type="match status" value="1"/>
</dbReference>
<keyword evidence="4" id="KW-0443">Lipid metabolism</keyword>
<dbReference type="InterPro" id="IPR020459">
    <property type="entry name" value="AMP-binding"/>
</dbReference>
<accession>A0A1N7IZY4</accession>
<dbReference type="Pfam" id="PF13193">
    <property type="entry name" value="AMP-binding_C"/>
    <property type="match status" value="1"/>
</dbReference>
<evidence type="ECO:0000313" key="8">
    <source>
        <dbReference type="Proteomes" id="UP000187608"/>
    </source>
</evidence>
<dbReference type="Gene3D" id="3.40.50.12780">
    <property type="entry name" value="N-terminal domain of ligase-like"/>
    <property type="match status" value="1"/>
</dbReference>